<dbReference type="Pfam" id="PF17762">
    <property type="entry name" value="HTH_ParB"/>
    <property type="match status" value="1"/>
</dbReference>
<feature type="domain" description="ParB/Spo0J HTH" evidence="2">
    <location>
        <begin position="122"/>
        <end position="179"/>
    </location>
</feature>
<keyword evidence="3" id="KW-0238">DNA-binding</keyword>
<dbReference type="SUPFAM" id="SSF109709">
    <property type="entry name" value="KorB DNA-binding domain-like"/>
    <property type="match status" value="1"/>
</dbReference>
<dbReference type="Gene3D" id="1.10.10.2830">
    <property type="match status" value="1"/>
</dbReference>
<name>A0ABY9PJF0_SERFO</name>
<protein>
    <submittedName>
        <fullName evidence="3">DNA-binding protein</fullName>
    </submittedName>
</protein>
<feature type="compositionally biased region" description="Polar residues" evidence="1">
    <location>
        <begin position="270"/>
        <end position="286"/>
    </location>
</feature>
<evidence type="ECO:0000256" key="1">
    <source>
        <dbReference type="SAM" id="MobiDB-lite"/>
    </source>
</evidence>
<evidence type="ECO:0000313" key="4">
    <source>
        <dbReference type="Proteomes" id="UP001235341"/>
    </source>
</evidence>
<dbReference type="SUPFAM" id="SSF110849">
    <property type="entry name" value="ParB/Sulfiredoxin"/>
    <property type="match status" value="1"/>
</dbReference>
<dbReference type="InterPro" id="IPR050336">
    <property type="entry name" value="Chromosome_partition/occlusion"/>
</dbReference>
<dbReference type="RefSeq" id="WP_309205146.1">
    <property type="nucleotide sequence ID" value="NZ_CP133586.1"/>
</dbReference>
<feature type="region of interest" description="Disordered" evidence="1">
    <location>
        <begin position="267"/>
        <end position="286"/>
    </location>
</feature>
<dbReference type="GO" id="GO:0003677">
    <property type="term" value="F:DNA binding"/>
    <property type="evidence" value="ECO:0007669"/>
    <property type="project" value="UniProtKB-KW"/>
</dbReference>
<proteinExistence type="predicted"/>
<dbReference type="Proteomes" id="UP001235341">
    <property type="component" value="Chromosome"/>
</dbReference>
<sequence>MATLSQRYANKKAENSEISTKKTFLVPLSEIYAEEGYNVRELNQPHVEEFRDAFIAGEYIPPLAVEVTEKGVKVIDGHHRYYGALAATEAGHEIPRLECKDFVGTEADKIAFMVTSSQGLALTPLERAAAYQRLANQNWTPAEIAKKVKRSESDVLQHIQLEECSGYIKSLVRAGSMNYAIAIGIHREHGVYADREAARLMKKAEDAGKTKVTKSIAQPQFSAKKARRALELLFDAETVENGDEHLLRIHPSVKAELLSILQEYRHENKPTSTSNTVSTSEPVQTNGDQLPLLKTDIINKSGIEVWACAAAAFGDKDDFLFHESKFAHTWAADSFENPEAVVVPTETIYKAKALITQYQEAQDLRAWLNEKFGNEVPDSMFERLHDVSSETMGDPESPVMNMGDFISLVDTIPCDKWENIRMLRAEIHSAIKMKATSDEQY</sequence>
<gene>
    <name evidence="3" type="ORF">RFB13_19405</name>
</gene>
<keyword evidence="4" id="KW-1185">Reference proteome</keyword>
<evidence type="ECO:0000313" key="3">
    <source>
        <dbReference type="EMBL" id="WMT13385.1"/>
    </source>
</evidence>
<dbReference type="PANTHER" id="PTHR33375">
    <property type="entry name" value="CHROMOSOME-PARTITIONING PROTEIN PARB-RELATED"/>
    <property type="match status" value="1"/>
</dbReference>
<evidence type="ECO:0000259" key="2">
    <source>
        <dbReference type="Pfam" id="PF17762"/>
    </source>
</evidence>
<dbReference type="InterPro" id="IPR036086">
    <property type="entry name" value="ParB/Sulfiredoxin_sf"/>
</dbReference>
<reference evidence="3 4" key="1">
    <citation type="submission" date="2023-08" db="EMBL/GenBank/DDBJ databases">
        <title>Complete Genome and Methylome dissection of Serratia fonticola NEB369.</title>
        <authorList>
            <person name="Fomenkov A."/>
            <person name="Roberts R.D."/>
        </authorList>
    </citation>
    <scope>NUCLEOTIDE SEQUENCE [LARGE SCALE GENOMIC DNA]</scope>
    <source>
        <strain evidence="3 4">NEB369</strain>
    </source>
</reference>
<dbReference type="EMBL" id="CP133586">
    <property type="protein sequence ID" value="WMT13385.1"/>
    <property type="molecule type" value="Genomic_DNA"/>
</dbReference>
<dbReference type="PANTHER" id="PTHR33375:SF1">
    <property type="entry name" value="CHROMOSOME-PARTITIONING PROTEIN PARB-RELATED"/>
    <property type="match status" value="1"/>
</dbReference>
<accession>A0ABY9PJF0</accession>
<organism evidence="3 4">
    <name type="scientific">Serratia fonticola</name>
    <dbReference type="NCBI Taxonomy" id="47917"/>
    <lineage>
        <taxon>Bacteria</taxon>
        <taxon>Pseudomonadati</taxon>
        <taxon>Pseudomonadota</taxon>
        <taxon>Gammaproteobacteria</taxon>
        <taxon>Enterobacterales</taxon>
        <taxon>Yersiniaceae</taxon>
        <taxon>Serratia</taxon>
    </lineage>
</organism>
<dbReference type="InterPro" id="IPR041468">
    <property type="entry name" value="HTH_ParB/Spo0J"/>
</dbReference>